<organism evidence="1 2">
    <name type="scientific">Parelaphostrongylus tenuis</name>
    <name type="common">Meningeal worm</name>
    <dbReference type="NCBI Taxonomy" id="148309"/>
    <lineage>
        <taxon>Eukaryota</taxon>
        <taxon>Metazoa</taxon>
        <taxon>Ecdysozoa</taxon>
        <taxon>Nematoda</taxon>
        <taxon>Chromadorea</taxon>
        <taxon>Rhabditida</taxon>
        <taxon>Rhabditina</taxon>
        <taxon>Rhabditomorpha</taxon>
        <taxon>Strongyloidea</taxon>
        <taxon>Metastrongylidae</taxon>
        <taxon>Parelaphostrongylus</taxon>
    </lineage>
</organism>
<protein>
    <submittedName>
        <fullName evidence="1">Uncharacterized protein</fullName>
    </submittedName>
</protein>
<keyword evidence="2" id="KW-1185">Reference proteome</keyword>
<name>A0AAD5QHN8_PARTN</name>
<accession>A0AAD5QHN8</accession>
<dbReference type="Proteomes" id="UP001196413">
    <property type="component" value="Unassembled WGS sequence"/>
</dbReference>
<evidence type="ECO:0000313" key="1">
    <source>
        <dbReference type="EMBL" id="KAJ1349959.1"/>
    </source>
</evidence>
<gene>
    <name evidence="1" type="ORF">KIN20_005643</name>
</gene>
<sequence length="106" mass="11980">MLTIPEEPLLTVEVGVFHLPVEKPIANQTTHNNGRRNGASFLLINKAPMIRTDSLLHFHLIDSELNEMFTAGRKCATWFGKRKVVLRENDSGNPSDHRAIYLTDVL</sequence>
<comment type="caution">
    <text evidence="1">The sequence shown here is derived from an EMBL/GenBank/DDBJ whole genome shotgun (WGS) entry which is preliminary data.</text>
</comment>
<dbReference type="AlphaFoldDB" id="A0AAD5QHN8"/>
<reference evidence="1" key="1">
    <citation type="submission" date="2021-06" db="EMBL/GenBank/DDBJ databases">
        <title>Parelaphostrongylus tenuis whole genome reference sequence.</title>
        <authorList>
            <person name="Garwood T.J."/>
            <person name="Larsen P.A."/>
            <person name="Fountain-Jones N.M."/>
            <person name="Garbe J.R."/>
            <person name="Macchietto M.G."/>
            <person name="Kania S.A."/>
            <person name="Gerhold R.W."/>
            <person name="Richards J.E."/>
            <person name="Wolf T.M."/>
        </authorList>
    </citation>
    <scope>NUCLEOTIDE SEQUENCE</scope>
    <source>
        <strain evidence="1">MNPRO001-30</strain>
        <tissue evidence="1">Meninges</tissue>
    </source>
</reference>
<proteinExistence type="predicted"/>
<dbReference type="EMBL" id="JAHQIW010000778">
    <property type="protein sequence ID" value="KAJ1349959.1"/>
    <property type="molecule type" value="Genomic_DNA"/>
</dbReference>
<evidence type="ECO:0000313" key="2">
    <source>
        <dbReference type="Proteomes" id="UP001196413"/>
    </source>
</evidence>